<accession>A0AA39XTJ9</accession>
<feature type="non-terminal residue" evidence="2">
    <location>
        <position position="1"/>
    </location>
</feature>
<evidence type="ECO:0000256" key="1">
    <source>
        <dbReference type="SAM" id="MobiDB-lite"/>
    </source>
</evidence>
<reference evidence="2" key="1">
    <citation type="submission" date="2023-06" db="EMBL/GenBank/DDBJ databases">
        <title>Genome-scale phylogeny and comparative genomics of the fungal order Sordariales.</title>
        <authorList>
            <consortium name="Lawrence Berkeley National Laboratory"/>
            <person name="Hensen N."/>
            <person name="Bonometti L."/>
            <person name="Westerberg I."/>
            <person name="Brannstrom I.O."/>
            <person name="Guillou S."/>
            <person name="Cros-Aarteil S."/>
            <person name="Calhoun S."/>
            <person name="Haridas S."/>
            <person name="Kuo A."/>
            <person name="Mondo S."/>
            <person name="Pangilinan J."/>
            <person name="Riley R."/>
            <person name="Labutti K."/>
            <person name="Andreopoulos B."/>
            <person name="Lipzen A."/>
            <person name="Chen C."/>
            <person name="Yanf M."/>
            <person name="Daum C."/>
            <person name="Ng V."/>
            <person name="Clum A."/>
            <person name="Steindorff A."/>
            <person name="Ohm R."/>
            <person name="Martin F."/>
            <person name="Silar P."/>
            <person name="Natvig D."/>
            <person name="Lalanne C."/>
            <person name="Gautier V."/>
            <person name="Ament-Velasquez S.L."/>
            <person name="Kruys A."/>
            <person name="Hutchinson M.I."/>
            <person name="Powell A.J."/>
            <person name="Barry K."/>
            <person name="Miller A.N."/>
            <person name="Grigoriev I.V."/>
            <person name="Debuchy R."/>
            <person name="Gladieux P."/>
            <person name="Thoren M.H."/>
            <person name="Johannesson H."/>
        </authorList>
    </citation>
    <scope>NUCLEOTIDE SEQUENCE</scope>
    <source>
        <strain evidence="2">SMH2532-1</strain>
    </source>
</reference>
<feature type="compositionally biased region" description="Low complexity" evidence="1">
    <location>
        <begin position="136"/>
        <end position="147"/>
    </location>
</feature>
<evidence type="ECO:0008006" key="4">
    <source>
        <dbReference type="Google" id="ProtNLM"/>
    </source>
</evidence>
<keyword evidence="3" id="KW-1185">Reference proteome</keyword>
<dbReference type="Proteomes" id="UP001174936">
    <property type="component" value="Unassembled WGS sequence"/>
</dbReference>
<feature type="region of interest" description="Disordered" evidence="1">
    <location>
        <begin position="21"/>
        <end position="59"/>
    </location>
</feature>
<comment type="caution">
    <text evidence="2">The sequence shown here is derived from an EMBL/GenBank/DDBJ whole genome shotgun (WGS) entry which is preliminary data.</text>
</comment>
<protein>
    <recommendedName>
        <fullName evidence="4">Conidiation-specific protein 13</fullName>
    </recommendedName>
</protein>
<gene>
    <name evidence="2" type="ORF">B0T16DRAFT_361514</name>
</gene>
<organism evidence="2 3">
    <name type="scientific">Cercophora newfieldiana</name>
    <dbReference type="NCBI Taxonomy" id="92897"/>
    <lineage>
        <taxon>Eukaryota</taxon>
        <taxon>Fungi</taxon>
        <taxon>Dikarya</taxon>
        <taxon>Ascomycota</taxon>
        <taxon>Pezizomycotina</taxon>
        <taxon>Sordariomycetes</taxon>
        <taxon>Sordariomycetidae</taxon>
        <taxon>Sordariales</taxon>
        <taxon>Lasiosphaeriaceae</taxon>
        <taxon>Cercophora</taxon>
    </lineage>
</organism>
<proteinExistence type="predicted"/>
<dbReference type="SUPFAM" id="SSF55486">
    <property type="entry name" value="Metalloproteases ('zincins'), catalytic domain"/>
    <property type="match status" value="1"/>
</dbReference>
<sequence>MASSQATIRFMSNGWVLLTSFPPGASTPTQGRSSQSNGGREQMTRQWAVRSPRSASLTREIRPAGRYQSCRRRGSPTVFQNLGKKRHVSFSSDPESTTAQHQQTATKMCSLRQLLLLIAAGIPAAPALSLPRDHTSQQADASQQSDATPPADEINMPAVDPPFSEAVQDKHFRSILPQQRWRTHDWSPAWMPKHCFEEAQNNNFNPADFVVKDVWFEDCSVPWAVCRHKDAKESWENIINTLSQVPVGMRSYVSNLLILPSPAPGVSHAAAYTRGSVLVFTPTYFRLGVLFHEFAHILDMSALRPTLAAHGYASDKPFSNTALWTKALANDSALPTPYARSTLAEDFADAGRWAMSDMLSGGGLAEFSAGWEACGHQIRTFEMWMGDAIFPKGGRCVAKMASSEAVGVPMAV</sequence>
<name>A0AA39XTJ9_9PEZI</name>
<evidence type="ECO:0000313" key="3">
    <source>
        <dbReference type="Proteomes" id="UP001174936"/>
    </source>
</evidence>
<evidence type="ECO:0000313" key="2">
    <source>
        <dbReference type="EMBL" id="KAK0639864.1"/>
    </source>
</evidence>
<dbReference type="AlphaFoldDB" id="A0AA39XTJ9"/>
<feature type="region of interest" description="Disordered" evidence="1">
    <location>
        <begin position="129"/>
        <end position="153"/>
    </location>
</feature>
<dbReference type="EMBL" id="JAULSV010000007">
    <property type="protein sequence ID" value="KAK0639864.1"/>
    <property type="molecule type" value="Genomic_DNA"/>
</dbReference>
<feature type="compositionally biased region" description="Polar residues" evidence="1">
    <location>
        <begin position="26"/>
        <end position="39"/>
    </location>
</feature>